<dbReference type="AlphaFoldDB" id="A0A6M7U6J3"/>
<reference evidence="7 8" key="1">
    <citation type="submission" date="2016-05" db="EMBL/GenBank/DDBJ databases">
        <authorList>
            <person name="Ramsay J.P."/>
        </authorList>
    </citation>
    <scope>NUCLEOTIDE SEQUENCE [LARGE SCALE GENOMIC DNA]</scope>
    <source>
        <strain evidence="7 8">NZP2042</strain>
    </source>
</reference>
<evidence type="ECO:0000256" key="2">
    <source>
        <dbReference type="ARBA" id="ARBA00022670"/>
    </source>
</evidence>
<protein>
    <submittedName>
        <fullName evidence="7">Uncharacterized protein</fullName>
    </submittedName>
</protein>
<evidence type="ECO:0000313" key="8">
    <source>
        <dbReference type="Proteomes" id="UP000093737"/>
    </source>
</evidence>
<feature type="active site" description="Charge relay system" evidence="5">
    <location>
        <position position="360"/>
    </location>
</feature>
<evidence type="ECO:0000256" key="1">
    <source>
        <dbReference type="ARBA" id="ARBA00011073"/>
    </source>
</evidence>
<dbReference type="PROSITE" id="PS51892">
    <property type="entry name" value="SUBTILASE"/>
    <property type="match status" value="1"/>
</dbReference>
<dbReference type="PROSITE" id="PS00138">
    <property type="entry name" value="SUBTILASE_SER"/>
    <property type="match status" value="1"/>
</dbReference>
<dbReference type="InterPro" id="IPR050131">
    <property type="entry name" value="Peptidase_S8_subtilisin-like"/>
</dbReference>
<feature type="active site" description="Charge relay system" evidence="5">
    <location>
        <position position="167"/>
    </location>
</feature>
<dbReference type="CDD" id="cd07480">
    <property type="entry name" value="Peptidases_S8_12"/>
    <property type="match status" value="1"/>
</dbReference>
<comment type="similarity">
    <text evidence="1 5 6">Belongs to the peptidase S8 family.</text>
</comment>
<keyword evidence="3 5" id="KW-0378">Hydrolase</keyword>
<evidence type="ECO:0000256" key="4">
    <source>
        <dbReference type="ARBA" id="ARBA00022825"/>
    </source>
</evidence>
<dbReference type="Proteomes" id="UP000093737">
    <property type="component" value="Unassembled WGS sequence"/>
</dbReference>
<dbReference type="InterPro" id="IPR000209">
    <property type="entry name" value="Peptidase_S8/S53_dom"/>
</dbReference>
<dbReference type="EMBL" id="LYTK01000001">
    <property type="protein sequence ID" value="OBQ71480.1"/>
    <property type="molecule type" value="Genomic_DNA"/>
</dbReference>
<comment type="caution">
    <text evidence="7">The sequence shown here is derived from an EMBL/GenBank/DDBJ whole genome shotgun (WGS) entry which is preliminary data.</text>
</comment>
<dbReference type="GO" id="GO:0004252">
    <property type="term" value="F:serine-type endopeptidase activity"/>
    <property type="evidence" value="ECO:0007669"/>
    <property type="project" value="UniProtKB-UniRule"/>
</dbReference>
<dbReference type="Pfam" id="PF00082">
    <property type="entry name" value="Peptidase_S8"/>
    <property type="match status" value="1"/>
</dbReference>
<accession>A0A6M7U6J3</accession>
<dbReference type="InterPro" id="IPR036852">
    <property type="entry name" value="Peptidase_S8/S53_dom_sf"/>
</dbReference>
<dbReference type="PRINTS" id="PR00723">
    <property type="entry name" value="SUBTILISIN"/>
</dbReference>
<keyword evidence="4 5" id="KW-0720">Serine protease</keyword>
<dbReference type="PANTHER" id="PTHR43806">
    <property type="entry name" value="PEPTIDASE S8"/>
    <property type="match status" value="1"/>
</dbReference>
<organism evidence="7 8">
    <name type="scientific">Rhizobium loti</name>
    <name type="common">Mesorhizobium loti</name>
    <dbReference type="NCBI Taxonomy" id="381"/>
    <lineage>
        <taxon>Bacteria</taxon>
        <taxon>Pseudomonadati</taxon>
        <taxon>Pseudomonadota</taxon>
        <taxon>Alphaproteobacteria</taxon>
        <taxon>Hyphomicrobiales</taxon>
        <taxon>Phyllobacteriaceae</taxon>
        <taxon>Mesorhizobium</taxon>
    </lineage>
</organism>
<evidence type="ECO:0000256" key="3">
    <source>
        <dbReference type="ARBA" id="ARBA00022801"/>
    </source>
</evidence>
<evidence type="ECO:0000256" key="6">
    <source>
        <dbReference type="RuleBase" id="RU003355"/>
    </source>
</evidence>
<dbReference type="SUPFAM" id="SSF52743">
    <property type="entry name" value="Subtilisin-like"/>
    <property type="match status" value="1"/>
</dbReference>
<dbReference type="GO" id="GO:0006508">
    <property type="term" value="P:proteolysis"/>
    <property type="evidence" value="ECO:0007669"/>
    <property type="project" value="UniProtKB-KW"/>
</dbReference>
<feature type="active site" description="Charge relay system" evidence="5">
    <location>
        <position position="133"/>
    </location>
</feature>
<sequence>MKKMKLEMVVLRSRAPRGLEAGLESTNPESVRRGSLDEVMDPQLIAARRPRAAAHGFEDVDVQVDEMSAGDRRRFSADPTVLSITPKMPVMLIAAFPTAKASPKAATVGWGIEAVAATTSPFSGDGVTVAVLDTGIDRTHPAFTGVDLVGRNFIGGAPDDFTDAEGHGTHCAGIIFGRDVDNCRIGVARGVKRALIGKVLGEGGGSSEQIVQAILWAQLEGANVLSMSLGMDFPGYQQLLMTKYHYAPAQATSLALAGYRLNTRLFDDLSRSMVDHDGLMAGQVVTAAAGNESHRPDYSIIVAPPATGERFLSVAALGRKKDKTFRVAPFSNEGATIAAPGEEIVSARTGGGLVAMSGTSMAAPHVAGVAALWVEKLRQGDQFTARNVIDKLKATALGLAPLSKQDVGQGLVQAPQMK</sequence>
<dbReference type="PROSITE" id="PS00136">
    <property type="entry name" value="SUBTILASE_ASP"/>
    <property type="match status" value="1"/>
</dbReference>
<keyword evidence="2 5" id="KW-0645">Protease</keyword>
<evidence type="ECO:0000313" key="7">
    <source>
        <dbReference type="EMBL" id="OBQ71480.1"/>
    </source>
</evidence>
<evidence type="ECO:0000256" key="5">
    <source>
        <dbReference type="PROSITE-ProRule" id="PRU01240"/>
    </source>
</evidence>
<gene>
    <name evidence="7" type="ORF">A8145_00940</name>
</gene>
<proteinExistence type="inferred from homology"/>
<dbReference type="PANTHER" id="PTHR43806:SF11">
    <property type="entry name" value="CEREVISIN-RELATED"/>
    <property type="match status" value="1"/>
</dbReference>
<dbReference type="Gene3D" id="3.40.50.200">
    <property type="entry name" value="Peptidase S8/S53 domain"/>
    <property type="match status" value="1"/>
</dbReference>
<dbReference type="RefSeq" id="WP_056564939.1">
    <property type="nucleotide sequence ID" value="NZ_CP033334.1"/>
</dbReference>
<name>A0A6M7U6J3_RHILI</name>
<dbReference type="InterPro" id="IPR015500">
    <property type="entry name" value="Peptidase_S8_subtilisin-rel"/>
</dbReference>
<dbReference type="InterPro" id="IPR023827">
    <property type="entry name" value="Peptidase_S8_Asp-AS"/>
</dbReference>
<dbReference type="InterPro" id="IPR023828">
    <property type="entry name" value="Peptidase_S8_Ser-AS"/>
</dbReference>